<dbReference type="OrthoDB" id="5328682at2"/>
<dbReference type="Pfam" id="PF01774">
    <property type="entry name" value="UreD"/>
    <property type="match status" value="1"/>
</dbReference>
<dbReference type="PANTHER" id="PTHR33643:SF1">
    <property type="entry name" value="UREASE ACCESSORY PROTEIN D"/>
    <property type="match status" value="1"/>
</dbReference>
<evidence type="ECO:0000313" key="5">
    <source>
        <dbReference type="Proteomes" id="UP000012283"/>
    </source>
</evidence>
<keyword evidence="3" id="KW-0963">Cytoplasm</keyword>
<evidence type="ECO:0000256" key="1">
    <source>
        <dbReference type="ARBA" id="ARBA00007177"/>
    </source>
</evidence>
<keyword evidence="5" id="KW-1185">Reference proteome</keyword>
<dbReference type="GO" id="GO:0005737">
    <property type="term" value="C:cytoplasm"/>
    <property type="evidence" value="ECO:0007669"/>
    <property type="project" value="UniProtKB-SubCell"/>
</dbReference>
<dbReference type="Proteomes" id="UP000012283">
    <property type="component" value="Unassembled WGS sequence"/>
</dbReference>
<evidence type="ECO:0000256" key="3">
    <source>
        <dbReference type="HAMAP-Rule" id="MF_01384"/>
    </source>
</evidence>
<accession>N4W8P5</accession>
<comment type="subcellular location">
    <subcellularLocation>
        <location evidence="3">Cytoplasm</location>
    </subcellularLocation>
</comment>
<gene>
    <name evidence="3" type="primary">ureD</name>
    <name evidence="4" type="ORF">J416_09819</name>
</gene>
<dbReference type="EMBL" id="APML01000034">
    <property type="protein sequence ID" value="ENH96663.1"/>
    <property type="molecule type" value="Genomic_DNA"/>
</dbReference>
<comment type="caution">
    <text evidence="4">The sequence shown here is derived from an EMBL/GenBank/DDBJ whole genome shotgun (WGS) entry which is preliminary data.</text>
</comment>
<evidence type="ECO:0000256" key="2">
    <source>
        <dbReference type="ARBA" id="ARBA00023186"/>
    </source>
</evidence>
<reference evidence="4 5" key="1">
    <citation type="submission" date="2013-03" db="EMBL/GenBank/DDBJ databases">
        <title>Draft genome sequence of Gracibacillus halophilus YIM-C55.5, a moderately halophilic and thermophilic organism from the Xiaochaidamu salt lake.</title>
        <authorList>
            <person name="Sugumar T."/>
            <person name="Polireddy D.R."/>
            <person name="Antony A."/>
            <person name="Madhava Y.R."/>
            <person name="Sivakumar N."/>
        </authorList>
    </citation>
    <scope>NUCLEOTIDE SEQUENCE [LARGE SCALE GENOMIC DNA]</scope>
    <source>
        <strain evidence="4 5">YIM-C55.5</strain>
    </source>
</reference>
<organism evidence="4 5">
    <name type="scientific">Gracilibacillus halophilus YIM-C55.5</name>
    <dbReference type="NCBI Taxonomy" id="1308866"/>
    <lineage>
        <taxon>Bacteria</taxon>
        <taxon>Bacillati</taxon>
        <taxon>Bacillota</taxon>
        <taxon>Bacilli</taxon>
        <taxon>Bacillales</taxon>
        <taxon>Bacillaceae</taxon>
        <taxon>Gracilibacillus</taxon>
    </lineage>
</organism>
<dbReference type="InterPro" id="IPR002669">
    <property type="entry name" value="UreD"/>
</dbReference>
<dbReference type="PANTHER" id="PTHR33643">
    <property type="entry name" value="UREASE ACCESSORY PROTEIN D"/>
    <property type="match status" value="1"/>
</dbReference>
<comment type="similarity">
    <text evidence="1 3">Belongs to the UreD family.</text>
</comment>
<sequence>MLAANQVEHPQRNGKLDMHFASKQGKTVMTDLYHQPPLKASRALYLDDSHRATVYLMESSGGMVAGDRNTFGVYLEKGAQVRLHPQSATKIYPSFNKQPSQQVVNIHLEEGSSLEWKREEVIPFTDARFHSDISIDMDRTASVWWEEILYPGRDKRGESFEFQECHTKFQVWSGEDCLAYDAVRLNPSHQQIAALGVMETYQYVGSVWVIGPNINFDEELIQSELRQTKGHQSSVTKLHERGYLIRWLSNHLPVIKQEMDTLSEWINGQ</sequence>
<comment type="subunit">
    <text evidence="3">UreD, UreF and UreG form a complex that acts as a GTP-hydrolysis-dependent molecular chaperone, activating the urease apoprotein by helping to assemble the nickel containing metallocenter of UreC. The UreE protein probably delivers the nickel.</text>
</comment>
<evidence type="ECO:0000313" key="4">
    <source>
        <dbReference type="EMBL" id="ENH96663.1"/>
    </source>
</evidence>
<keyword evidence="2 3" id="KW-0143">Chaperone</keyword>
<dbReference type="STRING" id="1308866.J416_09819"/>
<dbReference type="GO" id="GO:0016151">
    <property type="term" value="F:nickel cation binding"/>
    <property type="evidence" value="ECO:0007669"/>
    <property type="project" value="UniProtKB-UniRule"/>
</dbReference>
<dbReference type="AlphaFoldDB" id="N4W8P5"/>
<protein>
    <recommendedName>
        <fullName evidence="3">Urease accessory protein UreD</fullName>
    </recommendedName>
</protein>
<proteinExistence type="inferred from homology"/>
<dbReference type="RefSeq" id="WP_003469243.1">
    <property type="nucleotide sequence ID" value="NZ_APML01000034.1"/>
</dbReference>
<dbReference type="eggNOG" id="COG0829">
    <property type="taxonomic scope" value="Bacteria"/>
</dbReference>
<dbReference type="PATRIC" id="fig|1308866.3.peg.1992"/>
<keyword evidence="3" id="KW-0996">Nickel insertion</keyword>
<name>N4W8P5_9BACI</name>
<comment type="function">
    <text evidence="3">Required for maturation of urease via the functional incorporation of the urease nickel metallocenter.</text>
</comment>
<dbReference type="HAMAP" id="MF_01384">
    <property type="entry name" value="UreD"/>
    <property type="match status" value="1"/>
</dbReference>